<protein>
    <submittedName>
        <fullName evidence="2">Methyltransferase FkbM family</fullName>
    </submittedName>
</protein>
<dbReference type="EMBL" id="ANHY01000040">
    <property type="protein sequence ID" value="EKV26050.1"/>
    <property type="molecule type" value="Genomic_DNA"/>
</dbReference>
<name>K9GJ98_9PROT</name>
<dbReference type="PANTHER" id="PTHR36973">
    <property type="entry name" value="SLL1456 PROTEIN-RELATED"/>
    <property type="match status" value="1"/>
</dbReference>
<dbReference type="NCBIfam" id="TIGR01444">
    <property type="entry name" value="fkbM_fam"/>
    <property type="match status" value="1"/>
</dbReference>
<proteinExistence type="predicted"/>
<dbReference type="Proteomes" id="UP000009881">
    <property type="component" value="Unassembled WGS sequence"/>
</dbReference>
<dbReference type="STRING" id="1238182.C882_3337"/>
<gene>
    <name evidence="2" type="ORF">C882_3337</name>
</gene>
<organism evidence="2 3">
    <name type="scientific">Caenispirillum salinarum AK4</name>
    <dbReference type="NCBI Taxonomy" id="1238182"/>
    <lineage>
        <taxon>Bacteria</taxon>
        <taxon>Pseudomonadati</taxon>
        <taxon>Pseudomonadota</taxon>
        <taxon>Alphaproteobacteria</taxon>
        <taxon>Rhodospirillales</taxon>
        <taxon>Novispirillaceae</taxon>
        <taxon>Caenispirillum</taxon>
    </lineage>
</organism>
<evidence type="ECO:0000313" key="3">
    <source>
        <dbReference type="Proteomes" id="UP000009881"/>
    </source>
</evidence>
<dbReference type="PANTHER" id="PTHR36973:SF4">
    <property type="entry name" value="NODULATION PROTEIN"/>
    <property type="match status" value="1"/>
</dbReference>
<keyword evidence="3" id="KW-1185">Reference proteome</keyword>
<reference evidence="2 3" key="1">
    <citation type="journal article" date="2013" name="Genome Announc.">
        <title>Draft Genome Sequence of an Alphaproteobacterium, Caenispirillum salinarum AK4(T), Isolated from a Solar Saltern.</title>
        <authorList>
            <person name="Khatri I."/>
            <person name="Singh A."/>
            <person name="Korpole S."/>
            <person name="Pinnaka A.K."/>
            <person name="Subramanian S."/>
        </authorList>
    </citation>
    <scope>NUCLEOTIDE SEQUENCE [LARGE SCALE GENOMIC DNA]</scope>
    <source>
        <strain evidence="2 3">AK4</strain>
    </source>
</reference>
<accession>K9GJ98</accession>
<keyword evidence="2" id="KW-0808">Transferase</keyword>
<dbReference type="GO" id="GO:0032259">
    <property type="term" value="P:methylation"/>
    <property type="evidence" value="ECO:0007669"/>
    <property type="project" value="UniProtKB-KW"/>
</dbReference>
<dbReference type="InterPro" id="IPR053188">
    <property type="entry name" value="FkbM_Methyltransferase"/>
</dbReference>
<dbReference type="Pfam" id="PF05050">
    <property type="entry name" value="Methyltransf_21"/>
    <property type="match status" value="1"/>
</dbReference>
<dbReference type="InterPro" id="IPR006342">
    <property type="entry name" value="FkbM_mtfrase"/>
</dbReference>
<dbReference type="AlphaFoldDB" id="K9GJ98"/>
<evidence type="ECO:0000313" key="2">
    <source>
        <dbReference type="EMBL" id="EKV26050.1"/>
    </source>
</evidence>
<dbReference type="GO" id="GO:0008171">
    <property type="term" value="F:O-methyltransferase activity"/>
    <property type="evidence" value="ECO:0007669"/>
    <property type="project" value="TreeGrafter"/>
</dbReference>
<feature type="domain" description="Methyltransferase FkbM" evidence="1">
    <location>
        <begin position="20"/>
        <end position="197"/>
    </location>
</feature>
<comment type="caution">
    <text evidence="2">The sequence shown here is derived from an EMBL/GenBank/DDBJ whole genome shotgun (WGS) entry which is preliminary data.</text>
</comment>
<dbReference type="eggNOG" id="COG3914">
    <property type="taxonomic scope" value="Bacteria"/>
</dbReference>
<dbReference type="Gene3D" id="3.40.50.150">
    <property type="entry name" value="Vaccinia Virus protein VP39"/>
    <property type="match status" value="1"/>
</dbReference>
<dbReference type="InterPro" id="IPR029063">
    <property type="entry name" value="SAM-dependent_MTases_sf"/>
</dbReference>
<dbReference type="SUPFAM" id="SSF53335">
    <property type="entry name" value="S-adenosyl-L-methionine-dependent methyltransferases"/>
    <property type="match status" value="1"/>
</dbReference>
<dbReference type="RefSeq" id="WP_009542957.1">
    <property type="nucleotide sequence ID" value="NZ_ANHY01000040.1"/>
</dbReference>
<evidence type="ECO:0000259" key="1">
    <source>
        <dbReference type="Pfam" id="PF05050"/>
    </source>
</evidence>
<keyword evidence="2" id="KW-0489">Methyltransferase</keyword>
<dbReference type="OrthoDB" id="292760at2"/>
<sequence>MTNHSIHGVAMQAAPIIAVDIGARNGPADIRRIAPACATYCFEPNAAEFEKLDGGAADAQAALAAGELRRFPAAVCGHSGVARLNISRRAGATSTLKPNAALLGQFAADNWSELVDIVDTVEVPAVTLAEFAERQKLSHIDFLKLDTQGNELDILRSGGDILDRIGVVKTEVEFVEMYEGQAMYDEVAGFLRHRSFELVDIEISPSCRRFHRFDRLRPSAYRLVWADLIMVRAPYDADDPRALAKATVLAALGYADLASHIVRIAHPSDPVLCDAFDAMALDLLRPAHRMGRLRDVLERSLGILMSRYHWRRGHQLKSLR</sequence>